<dbReference type="PANTHER" id="PTHR31322:SF2">
    <property type="entry name" value="E3 UBIQUITIN-PROTEIN LIGASE TM129"/>
    <property type="match status" value="1"/>
</dbReference>
<organism evidence="7 8">
    <name type="scientific">Meloidogyne graminicola</name>
    <dbReference type="NCBI Taxonomy" id="189291"/>
    <lineage>
        <taxon>Eukaryota</taxon>
        <taxon>Metazoa</taxon>
        <taxon>Ecdysozoa</taxon>
        <taxon>Nematoda</taxon>
        <taxon>Chromadorea</taxon>
        <taxon>Rhabditida</taxon>
        <taxon>Tylenchina</taxon>
        <taxon>Tylenchomorpha</taxon>
        <taxon>Tylenchoidea</taxon>
        <taxon>Meloidogynidae</taxon>
        <taxon>Meloidogyninae</taxon>
        <taxon>Meloidogyne</taxon>
    </lineage>
</organism>
<name>A0A8S9ZNK6_9BILA</name>
<dbReference type="OrthoDB" id="10055027at2759"/>
<gene>
    <name evidence="7" type="ORF">Mgra_00005601</name>
</gene>
<dbReference type="Proteomes" id="UP000605970">
    <property type="component" value="Unassembled WGS sequence"/>
</dbReference>
<dbReference type="GO" id="GO:0061630">
    <property type="term" value="F:ubiquitin protein ligase activity"/>
    <property type="evidence" value="ECO:0007669"/>
    <property type="project" value="InterPro"/>
</dbReference>
<evidence type="ECO:0000313" key="8">
    <source>
        <dbReference type="Proteomes" id="UP000605970"/>
    </source>
</evidence>
<comment type="subcellular location">
    <subcellularLocation>
        <location evidence="1">Membrane</location>
        <topology evidence="1">Multi-pass membrane protein</topology>
    </subcellularLocation>
</comment>
<feature type="transmembrane region" description="Helical" evidence="6">
    <location>
        <begin position="62"/>
        <end position="83"/>
    </location>
</feature>
<keyword evidence="4 6" id="KW-1133">Transmembrane helix</keyword>
<dbReference type="GO" id="GO:0016567">
    <property type="term" value="P:protein ubiquitination"/>
    <property type="evidence" value="ECO:0007669"/>
    <property type="project" value="InterPro"/>
</dbReference>
<proteinExistence type="inferred from homology"/>
<dbReference type="GO" id="GO:0005783">
    <property type="term" value="C:endoplasmic reticulum"/>
    <property type="evidence" value="ECO:0007669"/>
    <property type="project" value="TreeGrafter"/>
</dbReference>
<evidence type="ECO:0000256" key="5">
    <source>
        <dbReference type="ARBA" id="ARBA00023136"/>
    </source>
</evidence>
<accession>A0A8S9ZNK6</accession>
<evidence type="ECO:0000256" key="1">
    <source>
        <dbReference type="ARBA" id="ARBA00004141"/>
    </source>
</evidence>
<keyword evidence="3 6" id="KW-0812">Transmembrane</keyword>
<dbReference type="PANTHER" id="PTHR31322">
    <property type="entry name" value="E3 UBIQUITIN-PROTEIN LIGASE TM129"/>
    <property type="match status" value="1"/>
</dbReference>
<evidence type="ECO:0000256" key="4">
    <source>
        <dbReference type="ARBA" id="ARBA00022989"/>
    </source>
</evidence>
<evidence type="ECO:0000256" key="3">
    <source>
        <dbReference type="ARBA" id="ARBA00022692"/>
    </source>
</evidence>
<dbReference type="GO" id="GO:0016020">
    <property type="term" value="C:membrane"/>
    <property type="evidence" value="ECO:0007669"/>
    <property type="project" value="UniProtKB-SubCell"/>
</dbReference>
<dbReference type="AlphaFoldDB" id="A0A8S9ZNK6"/>
<reference evidence="7" key="1">
    <citation type="journal article" date="2020" name="Ecol. Evol.">
        <title>Genome structure and content of the rice root-knot nematode (Meloidogyne graminicola).</title>
        <authorList>
            <person name="Phan N.T."/>
            <person name="Danchin E.G.J."/>
            <person name="Klopp C."/>
            <person name="Perfus-Barbeoch L."/>
            <person name="Kozlowski D.K."/>
            <person name="Koutsovoulos G.D."/>
            <person name="Lopez-Roques C."/>
            <person name="Bouchez O."/>
            <person name="Zahm M."/>
            <person name="Besnard G."/>
            <person name="Bellafiore S."/>
        </authorList>
    </citation>
    <scope>NUCLEOTIDE SEQUENCE</scope>
    <source>
        <strain evidence="7">VN-18</strain>
    </source>
</reference>
<keyword evidence="8" id="KW-1185">Reference proteome</keyword>
<evidence type="ECO:0000313" key="7">
    <source>
        <dbReference type="EMBL" id="KAF7635004.1"/>
    </source>
</evidence>
<comment type="similarity">
    <text evidence="2">Belongs to the TMEM129 family.</text>
</comment>
<dbReference type="InterPro" id="IPR018801">
    <property type="entry name" value="TM129"/>
</dbReference>
<evidence type="ECO:0000256" key="6">
    <source>
        <dbReference type="SAM" id="Phobius"/>
    </source>
</evidence>
<evidence type="ECO:0008006" key="9">
    <source>
        <dbReference type="Google" id="ProtNLM"/>
    </source>
</evidence>
<dbReference type="Pfam" id="PF10272">
    <property type="entry name" value="Tmpp129"/>
    <property type="match status" value="1"/>
</dbReference>
<feature type="transmembrane region" description="Helical" evidence="6">
    <location>
        <begin position="95"/>
        <end position="121"/>
    </location>
</feature>
<keyword evidence="5 6" id="KW-0472">Membrane</keyword>
<sequence>MELGLSFSEFLFFLILSAFLCLFIILPSDAMQAAGFTIPKVFVAFLGDERFNFVEYHLKRTLLTIMVHASLPFLCFIALELYVPQTIFTPIPQNIIQLMAYFSVAISAGFTTACFLTILSLNDWERHYLVRRLRLLNDPQDAPWRELAIQINIEVRRPMLFTTTNKDCSRTIITDEWILKITNYNVNFARISDSQLVIVRSSPLHQSVPGPDGLISSSSEHLIDLRVRSRSGCFETFHIRIRNQQELNNLRDQINRPIEVLDSLSLPQPLHERFVDAFIKEVERNPRYNYAQKGDLEPCLGCSQQQAQVKLVKQCIDSPGILAEGDAQSYEICHNCQCRPMWCVRCMGRIFASKQNQNRPEIWMAGRAPCPTCRLPFCVLDVCYLSGEG</sequence>
<evidence type="ECO:0000256" key="2">
    <source>
        <dbReference type="ARBA" id="ARBA00007332"/>
    </source>
</evidence>
<feature type="transmembrane region" description="Helical" evidence="6">
    <location>
        <begin position="6"/>
        <end position="26"/>
    </location>
</feature>
<comment type="caution">
    <text evidence="7">The sequence shown here is derived from an EMBL/GenBank/DDBJ whole genome shotgun (WGS) entry which is preliminary data.</text>
</comment>
<protein>
    <recommendedName>
        <fullName evidence="9">Transmembrane protein 129</fullName>
    </recommendedName>
</protein>
<dbReference type="EMBL" id="JABEBT010000048">
    <property type="protein sequence ID" value="KAF7635004.1"/>
    <property type="molecule type" value="Genomic_DNA"/>
</dbReference>